<keyword evidence="3" id="KW-0520">NAD</keyword>
<dbReference type="InterPro" id="IPR012394">
    <property type="entry name" value="Aldehyde_DH_NAD(P)"/>
</dbReference>
<keyword evidence="2 4" id="KW-0560">Oxidoreductase</keyword>
<evidence type="ECO:0000256" key="1">
    <source>
        <dbReference type="ARBA" id="ARBA00009986"/>
    </source>
</evidence>
<dbReference type="PROSITE" id="PS00070">
    <property type="entry name" value="ALDEHYDE_DEHYDR_CYS"/>
    <property type="match status" value="1"/>
</dbReference>
<dbReference type="EMBL" id="CAJNOO010000545">
    <property type="protein sequence ID" value="CAF0974341.1"/>
    <property type="molecule type" value="Genomic_DNA"/>
</dbReference>
<dbReference type="PROSITE" id="PS00687">
    <property type="entry name" value="ALDEHYDE_DEHYDR_GLU"/>
    <property type="match status" value="1"/>
</dbReference>
<dbReference type="AlphaFoldDB" id="A0A814EMN3"/>
<protein>
    <recommendedName>
        <fullName evidence="4">Aldehyde dehydrogenase</fullName>
    </recommendedName>
</protein>
<dbReference type="PIRSF" id="PIRSF036492">
    <property type="entry name" value="ALDH"/>
    <property type="match status" value="1"/>
</dbReference>
<dbReference type="GO" id="GO:0005737">
    <property type="term" value="C:cytoplasm"/>
    <property type="evidence" value="ECO:0007669"/>
    <property type="project" value="TreeGrafter"/>
</dbReference>
<sequence>MIETPLDVIENIFKDLRQSFNNGKTKSLLWRKKQIEQIYKMCDEQKHVFASAAYNDFHRPTSETILFDCGSIRNECIHTLNHIDEWVCDKKISDAFTFATLDKYIHPEPLGIGLIIGAWNYPFLVTLTPLVGAIAAGNCAILKPSELAPNSATIMATMIERYLDTSCIRVVLGGVDQTQALLKNDIDKVFYTGSTIVGKIVMKAAAEKMIPVTLECGGKNPVYIADDANMEICGKRIAWGKAINCGQTCLAPDYILCSKETENRLIPEIVKAWRQFYTDNPLNSESYCHIINNRHFERIKKLINQDKVVYGGQIDSNENYISPTIMTNVTENDNIMQEEIFGPLLPFITVNNEEEAIKFINNRDKPLALYVFSSKKNLAKQIIDSTSAGSTCVNDVIFQVAPPSLPFGGVGSSGLGAYHGKYSFDSFSHHRTVVYAPNWTEFLISKRNPPYNPKVVAFMERLTQINRRWFPIPQFQCWFWLLIGSILVMLMYNITCGMKEDK</sequence>
<dbReference type="GO" id="GO:0006081">
    <property type="term" value="P:aldehyde metabolic process"/>
    <property type="evidence" value="ECO:0007669"/>
    <property type="project" value="InterPro"/>
</dbReference>
<dbReference type="InterPro" id="IPR029510">
    <property type="entry name" value="Ald_DH_CS_GLU"/>
</dbReference>
<dbReference type="PANTHER" id="PTHR43570">
    <property type="entry name" value="ALDEHYDE DEHYDROGENASE"/>
    <property type="match status" value="1"/>
</dbReference>
<dbReference type="Gene3D" id="3.40.309.10">
    <property type="entry name" value="Aldehyde Dehydrogenase, Chain A, domain 2"/>
    <property type="match status" value="1"/>
</dbReference>
<evidence type="ECO:0000313" key="11">
    <source>
        <dbReference type="Proteomes" id="UP000663882"/>
    </source>
</evidence>
<organism evidence="10 11">
    <name type="scientific">Rotaria sordida</name>
    <dbReference type="NCBI Taxonomy" id="392033"/>
    <lineage>
        <taxon>Eukaryota</taxon>
        <taxon>Metazoa</taxon>
        <taxon>Spiralia</taxon>
        <taxon>Gnathifera</taxon>
        <taxon>Rotifera</taxon>
        <taxon>Eurotatoria</taxon>
        <taxon>Bdelloidea</taxon>
        <taxon>Philodinida</taxon>
        <taxon>Philodinidae</taxon>
        <taxon>Rotaria</taxon>
    </lineage>
</organism>
<dbReference type="InterPro" id="IPR016161">
    <property type="entry name" value="Ald_DH/histidinol_DH"/>
</dbReference>
<evidence type="ECO:0000256" key="6">
    <source>
        <dbReference type="PROSITE-ProRule" id="PRU10007"/>
    </source>
</evidence>
<proteinExistence type="inferred from homology"/>
<reference evidence="10" key="1">
    <citation type="submission" date="2021-02" db="EMBL/GenBank/DDBJ databases">
        <authorList>
            <person name="Nowell W R."/>
        </authorList>
    </citation>
    <scope>NUCLEOTIDE SEQUENCE</scope>
</reference>
<dbReference type="FunFam" id="3.40.605.10:FF:000004">
    <property type="entry name" value="Aldehyde dehydrogenase"/>
    <property type="match status" value="1"/>
</dbReference>
<dbReference type="SUPFAM" id="SSF53720">
    <property type="entry name" value="ALDH-like"/>
    <property type="match status" value="1"/>
</dbReference>
<dbReference type="InterPro" id="IPR016160">
    <property type="entry name" value="Ald_DH_CS_CYS"/>
</dbReference>
<dbReference type="GO" id="GO:0004029">
    <property type="term" value="F:aldehyde dehydrogenase (NAD+) activity"/>
    <property type="evidence" value="ECO:0007669"/>
    <property type="project" value="TreeGrafter"/>
</dbReference>
<feature type="domain" description="Aldehyde dehydrogenase" evidence="9">
    <location>
        <begin position="18"/>
        <end position="433"/>
    </location>
</feature>
<dbReference type="InterPro" id="IPR016163">
    <property type="entry name" value="Ald_DH_C"/>
</dbReference>
<gene>
    <name evidence="10" type="ORF">RFH988_LOCUS12800</name>
</gene>
<dbReference type="PANTHER" id="PTHR43570:SF16">
    <property type="entry name" value="ALDEHYDE DEHYDROGENASE TYPE III, ISOFORM Q"/>
    <property type="match status" value="1"/>
</dbReference>
<accession>A0A814EMN3</accession>
<evidence type="ECO:0000256" key="7">
    <source>
        <dbReference type="RuleBase" id="RU003345"/>
    </source>
</evidence>
<comment type="caution">
    <text evidence="10">The sequence shown here is derived from an EMBL/GenBank/DDBJ whole genome shotgun (WGS) entry which is preliminary data.</text>
</comment>
<dbReference type="Pfam" id="PF00171">
    <property type="entry name" value="Aldedh"/>
    <property type="match status" value="1"/>
</dbReference>
<dbReference type="InterPro" id="IPR016162">
    <property type="entry name" value="Ald_DH_N"/>
</dbReference>
<evidence type="ECO:0000256" key="4">
    <source>
        <dbReference type="PIRNR" id="PIRNR036492"/>
    </source>
</evidence>
<evidence type="ECO:0000256" key="8">
    <source>
        <dbReference type="SAM" id="Phobius"/>
    </source>
</evidence>
<dbReference type="FunFam" id="3.40.309.10:FF:000003">
    <property type="entry name" value="Aldehyde dehydrogenase"/>
    <property type="match status" value="1"/>
</dbReference>
<comment type="similarity">
    <text evidence="1 4 7">Belongs to the aldehyde dehydrogenase family.</text>
</comment>
<dbReference type="InterPro" id="IPR015590">
    <property type="entry name" value="Aldehyde_DH_dom"/>
</dbReference>
<evidence type="ECO:0000313" key="10">
    <source>
        <dbReference type="EMBL" id="CAF0974341.1"/>
    </source>
</evidence>
<name>A0A814EMN3_9BILA</name>
<keyword evidence="8" id="KW-0472">Membrane</keyword>
<keyword evidence="8" id="KW-1133">Transmembrane helix</keyword>
<feature type="active site" evidence="5 6">
    <location>
        <position position="215"/>
    </location>
</feature>
<feature type="active site" evidence="5">
    <location>
        <position position="249"/>
    </location>
</feature>
<evidence type="ECO:0000256" key="2">
    <source>
        <dbReference type="ARBA" id="ARBA00023002"/>
    </source>
</evidence>
<feature type="transmembrane region" description="Helical" evidence="8">
    <location>
        <begin position="478"/>
        <end position="496"/>
    </location>
</feature>
<keyword evidence="8" id="KW-0812">Transmembrane</keyword>
<evidence type="ECO:0000259" key="9">
    <source>
        <dbReference type="Pfam" id="PF00171"/>
    </source>
</evidence>
<dbReference type="Proteomes" id="UP000663882">
    <property type="component" value="Unassembled WGS sequence"/>
</dbReference>
<dbReference type="OrthoDB" id="440325at2759"/>
<evidence type="ECO:0000256" key="5">
    <source>
        <dbReference type="PIRSR" id="PIRSR036492-1"/>
    </source>
</evidence>
<dbReference type="Gene3D" id="3.40.605.10">
    <property type="entry name" value="Aldehyde Dehydrogenase, Chain A, domain 1"/>
    <property type="match status" value="1"/>
</dbReference>
<evidence type="ECO:0000256" key="3">
    <source>
        <dbReference type="ARBA" id="ARBA00023027"/>
    </source>
</evidence>